<dbReference type="GO" id="GO:0015658">
    <property type="term" value="F:branched-chain amino acid transmembrane transporter activity"/>
    <property type="evidence" value="ECO:0007669"/>
    <property type="project" value="InterPro"/>
</dbReference>
<organism evidence="6 7">
    <name type="scientific">Pseudorhodoplanes sinuspersici</name>
    <dbReference type="NCBI Taxonomy" id="1235591"/>
    <lineage>
        <taxon>Bacteria</taxon>
        <taxon>Pseudomonadati</taxon>
        <taxon>Pseudomonadota</taxon>
        <taxon>Alphaproteobacteria</taxon>
        <taxon>Hyphomicrobiales</taxon>
        <taxon>Pseudorhodoplanes</taxon>
    </lineage>
</organism>
<keyword evidence="3" id="KW-0812">Transmembrane</keyword>
<gene>
    <name evidence="6" type="ORF">CAK95_18650</name>
</gene>
<keyword evidence="5" id="KW-0472">Membrane</keyword>
<dbReference type="CDD" id="cd06581">
    <property type="entry name" value="TM_PBP1_LivM_like"/>
    <property type="match status" value="1"/>
</dbReference>
<evidence type="ECO:0000313" key="6">
    <source>
        <dbReference type="EMBL" id="ARQ00883.1"/>
    </source>
</evidence>
<dbReference type="PANTHER" id="PTHR30482:SF17">
    <property type="entry name" value="ABC TRANSPORTER ATP-BINDING PROTEIN"/>
    <property type="match status" value="1"/>
</dbReference>
<dbReference type="PANTHER" id="PTHR30482">
    <property type="entry name" value="HIGH-AFFINITY BRANCHED-CHAIN AMINO ACID TRANSPORT SYSTEM PERMEASE"/>
    <property type="match status" value="1"/>
</dbReference>
<evidence type="ECO:0000256" key="1">
    <source>
        <dbReference type="ARBA" id="ARBA00004651"/>
    </source>
</evidence>
<dbReference type="OrthoDB" id="9804361at2"/>
<evidence type="ECO:0000256" key="4">
    <source>
        <dbReference type="ARBA" id="ARBA00022989"/>
    </source>
</evidence>
<keyword evidence="4" id="KW-1133">Transmembrane helix</keyword>
<sequence length="345" mass="37229">MTSVNMDSVDPKLAVGEQPRSYAVPIAFVIMLALLLLAPFVTYPLIVMQALCFALFACAFNLLIGYVGLLSFGHALYFGWASYVCAHLAKVGTIALPYWAGSWQWLTIPLPPLPPELAILGGTAVAAIFGLIAGSLAIRRQGIYFAMITLALAQMMYFFALQAPFTHGEDGIQAVPRGRLFGVFDLSNPSVLYVAVLGIFLLGFLLIYRIIHSPFGEVLKAIRENEARAISLGYKTDRYKLVAFVLSAALAGLAGSTKAIVFQLASLTDVHWAMSGEVILMTLVGGLGTIFGPVAGAFVIIAMQNYFSALDQWVTVIQGIIFVACVLLFRRGLVGELAALLRIKL</sequence>
<dbReference type="Pfam" id="PF02653">
    <property type="entry name" value="BPD_transp_2"/>
    <property type="match status" value="1"/>
</dbReference>
<protein>
    <submittedName>
        <fullName evidence="6">Branched-chain amino acid ABC transporter permease</fullName>
    </submittedName>
</protein>
<evidence type="ECO:0000313" key="7">
    <source>
        <dbReference type="Proteomes" id="UP000194137"/>
    </source>
</evidence>
<dbReference type="STRING" id="1235591.CAK95_18650"/>
<evidence type="ECO:0000256" key="2">
    <source>
        <dbReference type="ARBA" id="ARBA00022475"/>
    </source>
</evidence>
<accession>A0A1W6ZU95</accession>
<name>A0A1W6ZU95_9HYPH</name>
<proteinExistence type="predicted"/>
<keyword evidence="7" id="KW-1185">Reference proteome</keyword>
<evidence type="ECO:0000256" key="3">
    <source>
        <dbReference type="ARBA" id="ARBA00022692"/>
    </source>
</evidence>
<evidence type="ECO:0000256" key="5">
    <source>
        <dbReference type="ARBA" id="ARBA00023136"/>
    </source>
</evidence>
<dbReference type="EMBL" id="CP021112">
    <property type="protein sequence ID" value="ARQ00883.1"/>
    <property type="molecule type" value="Genomic_DNA"/>
</dbReference>
<dbReference type="InterPro" id="IPR043428">
    <property type="entry name" value="LivM-like"/>
</dbReference>
<keyword evidence="2" id="KW-1003">Cell membrane</keyword>
<reference evidence="6 7" key="1">
    <citation type="submission" date="2017-05" db="EMBL/GenBank/DDBJ databases">
        <title>Full genome sequence of Pseudorhodoplanes sinuspersici.</title>
        <authorList>
            <person name="Dastgheib S.M.M."/>
            <person name="Shavandi M."/>
            <person name="Tirandaz H."/>
        </authorList>
    </citation>
    <scope>NUCLEOTIDE SEQUENCE [LARGE SCALE GENOMIC DNA]</scope>
    <source>
        <strain evidence="6 7">RIPI110</strain>
    </source>
</reference>
<dbReference type="KEGG" id="psin:CAK95_18650"/>
<dbReference type="AlphaFoldDB" id="A0A1W6ZU95"/>
<comment type="subcellular location">
    <subcellularLocation>
        <location evidence="1">Cell membrane</location>
        <topology evidence="1">Multi-pass membrane protein</topology>
    </subcellularLocation>
</comment>
<dbReference type="InterPro" id="IPR001851">
    <property type="entry name" value="ABC_transp_permease"/>
</dbReference>
<dbReference type="GO" id="GO:0005886">
    <property type="term" value="C:plasma membrane"/>
    <property type="evidence" value="ECO:0007669"/>
    <property type="project" value="UniProtKB-SubCell"/>
</dbReference>
<dbReference type="Proteomes" id="UP000194137">
    <property type="component" value="Chromosome"/>
</dbReference>